<protein>
    <submittedName>
        <fullName evidence="1">BnaA05g35840D protein</fullName>
    </submittedName>
</protein>
<reference evidence="1" key="2">
    <citation type="submission" date="2014-06" db="EMBL/GenBank/DDBJ databases">
        <authorList>
            <person name="Genoscope - CEA"/>
        </authorList>
    </citation>
    <scope>NUCLEOTIDE SEQUENCE</scope>
</reference>
<organism evidence="1">
    <name type="scientific">Brassica napus</name>
    <name type="common">Rape</name>
    <dbReference type="NCBI Taxonomy" id="3708"/>
    <lineage>
        <taxon>Eukaryota</taxon>
        <taxon>Viridiplantae</taxon>
        <taxon>Streptophyta</taxon>
        <taxon>Embryophyta</taxon>
        <taxon>Tracheophyta</taxon>
        <taxon>Spermatophyta</taxon>
        <taxon>Magnoliopsida</taxon>
        <taxon>eudicotyledons</taxon>
        <taxon>Gunneridae</taxon>
        <taxon>Pentapetalae</taxon>
        <taxon>rosids</taxon>
        <taxon>malvids</taxon>
        <taxon>Brassicales</taxon>
        <taxon>Brassicaceae</taxon>
        <taxon>Brassiceae</taxon>
        <taxon>Brassica</taxon>
    </lineage>
</organism>
<name>A0A078JSV5_BRANA</name>
<evidence type="ECO:0000313" key="1">
    <source>
        <dbReference type="EMBL" id="CDY70683.1"/>
    </source>
</evidence>
<accession>A0A078JSV5</accession>
<proteinExistence type="predicted"/>
<gene>
    <name evidence="1" type="primary">BnaA05g35840D</name>
    <name evidence="1" type="ORF">GSBRNA2T00005309001</name>
</gene>
<reference evidence="1" key="1">
    <citation type="journal article" date="2014" name="Science">
        <title>Plant genetics. Early allopolyploid evolution in the post-Neolithic Brassica napus oilseed genome.</title>
        <authorList>
            <person name="Chalhoub B."/>
            <person name="Denoeud F."/>
            <person name="Liu S."/>
            <person name="Parkin I.A."/>
            <person name="Tang H."/>
            <person name="Wang X."/>
            <person name="Chiquet J."/>
            <person name="Belcram H."/>
            <person name="Tong C."/>
            <person name="Samans B."/>
            <person name="Correa M."/>
            <person name="Da Silva C."/>
            <person name="Just J."/>
            <person name="Falentin C."/>
            <person name="Koh C.S."/>
            <person name="Le Clainche I."/>
            <person name="Bernard M."/>
            <person name="Bento P."/>
            <person name="Noel B."/>
            <person name="Labadie K."/>
            <person name="Alberti A."/>
            <person name="Charles M."/>
            <person name="Arnaud D."/>
            <person name="Guo H."/>
            <person name="Daviaud C."/>
            <person name="Alamery S."/>
            <person name="Jabbari K."/>
            <person name="Zhao M."/>
            <person name="Edger P.P."/>
            <person name="Chelaifa H."/>
            <person name="Tack D."/>
            <person name="Lassalle G."/>
            <person name="Mestiri I."/>
            <person name="Schnel N."/>
            <person name="Le Paslier M.C."/>
            <person name="Fan G."/>
            <person name="Renault V."/>
            <person name="Bayer P.E."/>
            <person name="Golicz A.A."/>
            <person name="Manoli S."/>
            <person name="Lee T.H."/>
            <person name="Thi V.H."/>
            <person name="Chalabi S."/>
            <person name="Hu Q."/>
            <person name="Fan C."/>
            <person name="Tollenaere R."/>
            <person name="Lu Y."/>
            <person name="Battail C."/>
            <person name="Shen J."/>
            <person name="Sidebottom C.H."/>
            <person name="Wang X."/>
            <person name="Canaguier A."/>
            <person name="Chauveau A."/>
            <person name="Berard A."/>
            <person name="Deniot G."/>
            <person name="Guan M."/>
            <person name="Liu Z."/>
            <person name="Sun F."/>
            <person name="Lim Y.P."/>
            <person name="Lyons E."/>
            <person name="Town C.D."/>
            <person name="Bancroft I."/>
            <person name="Wang X."/>
            <person name="Meng J."/>
            <person name="Ma J."/>
            <person name="Pires J.C."/>
            <person name="King G.J."/>
            <person name="Brunel D."/>
            <person name="Delourme R."/>
            <person name="Renard M."/>
            <person name="Aury J.M."/>
            <person name="Adams K.L."/>
            <person name="Batley J."/>
            <person name="Snowdon R.J."/>
            <person name="Tost J."/>
            <person name="Edwards D."/>
            <person name="Zhou Y."/>
            <person name="Hua W."/>
            <person name="Sharpe A.G."/>
            <person name="Paterson A.H."/>
            <person name="Guan C."/>
            <person name="Wincker P."/>
        </authorList>
    </citation>
    <scope>NUCLEOTIDE SEQUENCE [LARGE SCALE GENOMIC DNA]</scope>
</reference>
<dbReference type="PaxDb" id="3708-A0A078JSV5"/>
<sequence length="12" mass="1425">MGFSGDCRYIYL</sequence>
<dbReference type="EMBL" id="LK042928">
    <property type="protein sequence ID" value="CDY70683.1"/>
    <property type="molecule type" value="Genomic_DNA"/>
</dbReference>